<dbReference type="SMART" id="SM00093">
    <property type="entry name" value="SERPIN"/>
    <property type="match status" value="1"/>
</dbReference>
<evidence type="ECO:0000256" key="2">
    <source>
        <dbReference type="ARBA" id="ARBA00022900"/>
    </source>
</evidence>
<dbReference type="InterPro" id="IPR023796">
    <property type="entry name" value="Serpin_dom"/>
</dbReference>
<dbReference type="Gene3D" id="2.30.39.10">
    <property type="entry name" value="Alpha-1-antitrypsin, domain 1"/>
    <property type="match status" value="1"/>
</dbReference>
<keyword evidence="2 7" id="KW-0722">Serine protease inhibitor</keyword>
<keyword evidence="1 7" id="KW-0646">Protease inhibitor</keyword>
<dbReference type="Pfam" id="PF00079">
    <property type="entry name" value="Serpin"/>
    <property type="match status" value="1"/>
</dbReference>
<protein>
    <submittedName>
        <fullName evidence="7">Serine protease inhibitor 88Ea-like isoform X2</fullName>
    </submittedName>
</protein>
<dbReference type="GO" id="GO:0004867">
    <property type="term" value="F:serine-type endopeptidase inhibitor activity"/>
    <property type="evidence" value="ECO:0007669"/>
    <property type="project" value="UniProtKB-KW"/>
</dbReference>
<dbReference type="CDD" id="cd19594">
    <property type="entry name" value="serpin_crustaceans_chelicerates_insects"/>
    <property type="match status" value="1"/>
</dbReference>
<evidence type="ECO:0000256" key="4">
    <source>
        <dbReference type="SAM" id="SignalP"/>
    </source>
</evidence>
<organism evidence="6 7">
    <name type="scientific">Temnothorax curvispinosus</name>
    <dbReference type="NCBI Taxonomy" id="300111"/>
    <lineage>
        <taxon>Eukaryota</taxon>
        <taxon>Metazoa</taxon>
        <taxon>Ecdysozoa</taxon>
        <taxon>Arthropoda</taxon>
        <taxon>Hexapoda</taxon>
        <taxon>Insecta</taxon>
        <taxon>Pterygota</taxon>
        <taxon>Neoptera</taxon>
        <taxon>Endopterygota</taxon>
        <taxon>Hymenoptera</taxon>
        <taxon>Apocrita</taxon>
        <taxon>Aculeata</taxon>
        <taxon>Formicoidea</taxon>
        <taxon>Formicidae</taxon>
        <taxon>Myrmicinae</taxon>
        <taxon>Temnothorax</taxon>
    </lineage>
</organism>
<dbReference type="Gene3D" id="3.30.497.10">
    <property type="entry name" value="Antithrombin, subunit I, domain 2"/>
    <property type="match status" value="1"/>
</dbReference>
<dbReference type="SUPFAM" id="SSF56574">
    <property type="entry name" value="Serpins"/>
    <property type="match status" value="1"/>
</dbReference>
<feature type="domain" description="Serpin" evidence="5">
    <location>
        <begin position="47"/>
        <end position="433"/>
    </location>
</feature>
<evidence type="ECO:0000259" key="5">
    <source>
        <dbReference type="SMART" id="SM00093"/>
    </source>
</evidence>
<evidence type="ECO:0000256" key="3">
    <source>
        <dbReference type="RuleBase" id="RU000411"/>
    </source>
</evidence>
<dbReference type="InterPro" id="IPR042178">
    <property type="entry name" value="Serpin_sf_1"/>
</dbReference>
<feature type="signal peptide" evidence="4">
    <location>
        <begin position="1"/>
        <end position="18"/>
    </location>
</feature>
<accession>A0A6J1PW50</accession>
<sequence length="447" mass="49905">MIYLQAIPLLSAISMISAQCLTGDDVPSVMDPTSRVSLTDARFDFALDSLKKTALIESKDNIFFSPHSIHQALSLAYFGARGTTEESLKQALHIPNELSKVDVQRYYAIERSLNQMRSQMNGSADSYDYKIANRFWITNSKRLRECMLDFFGDQLQVTNFSTNPTEVRNQINNWVSNMTKGHIRDLLPPSSIGEDTDLVLVNAVYFKGLWANRFDPKNSKRDIFYASGTQNSVTTFMRQKGNFNHAVSDELGAYILELPYKGNEISMFVLLPPFSTARSVQNSSNEPQDGIRQLVERLATEKGSRELRELLDDGLPPREVEVSLPRFEFERELPISQLLHALGAGELVTPNVADLRGFVADGEQTLHLGDAVHRARIEVTEEGTTAAAATAIFTFRSSRPTEPAIFNANHPFVYLIYNKADHTILFTGIFRSPGTAQPTNSLTPGAV</sequence>
<dbReference type="OrthoDB" id="671595at2759"/>
<evidence type="ECO:0000256" key="1">
    <source>
        <dbReference type="ARBA" id="ARBA00022690"/>
    </source>
</evidence>
<dbReference type="InterPro" id="IPR023795">
    <property type="entry name" value="Serpin_CS"/>
</dbReference>
<dbReference type="InterPro" id="IPR000215">
    <property type="entry name" value="Serpin_fam"/>
</dbReference>
<comment type="similarity">
    <text evidence="3">Belongs to the serpin family.</text>
</comment>
<feature type="chain" id="PRO_5026938737" evidence="4">
    <location>
        <begin position="19"/>
        <end position="447"/>
    </location>
</feature>
<dbReference type="PANTHER" id="PTHR11461">
    <property type="entry name" value="SERINE PROTEASE INHIBITOR, SERPIN"/>
    <property type="match status" value="1"/>
</dbReference>
<name>A0A6J1PW50_9HYME</name>
<dbReference type="InterPro" id="IPR042185">
    <property type="entry name" value="Serpin_sf_2"/>
</dbReference>
<dbReference type="AlphaFoldDB" id="A0A6J1PW50"/>
<dbReference type="PROSITE" id="PS00284">
    <property type="entry name" value="SERPIN"/>
    <property type="match status" value="1"/>
</dbReference>
<gene>
    <name evidence="7" type="primary">LOC112456068</name>
</gene>
<dbReference type="InterPro" id="IPR036186">
    <property type="entry name" value="Serpin_sf"/>
</dbReference>
<keyword evidence="6" id="KW-1185">Reference proteome</keyword>
<dbReference type="GeneID" id="112456068"/>
<reference evidence="7" key="1">
    <citation type="submission" date="2025-08" db="UniProtKB">
        <authorList>
            <consortium name="RefSeq"/>
        </authorList>
    </citation>
    <scope>IDENTIFICATION</scope>
    <source>
        <tissue evidence="7">Whole body</tissue>
    </source>
</reference>
<dbReference type="GO" id="GO:0005615">
    <property type="term" value="C:extracellular space"/>
    <property type="evidence" value="ECO:0007669"/>
    <property type="project" value="InterPro"/>
</dbReference>
<evidence type="ECO:0000313" key="7">
    <source>
        <dbReference type="RefSeq" id="XP_024874127.1"/>
    </source>
</evidence>
<proteinExistence type="inferred from homology"/>
<keyword evidence="4" id="KW-0732">Signal</keyword>
<dbReference type="RefSeq" id="XP_024874127.1">
    <property type="nucleotide sequence ID" value="XM_025018359.1"/>
</dbReference>
<dbReference type="Proteomes" id="UP000504618">
    <property type="component" value="Unplaced"/>
</dbReference>
<evidence type="ECO:0000313" key="6">
    <source>
        <dbReference type="Proteomes" id="UP000504618"/>
    </source>
</evidence>
<dbReference type="PANTHER" id="PTHR11461:SF278">
    <property type="entry name" value="SERINE PROTEASE INHIBITOR 88EA"/>
    <property type="match status" value="1"/>
</dbReference>